<dbReference type="InterPro" id="IPR029058">
    <property type="entry name" value="AB_hydrolase_fold"/>
</dbReference>
<proteinExistence type="predicted"/>
<organism evidence="1">
    <name type="scientific">Henneguya salminicola</name>
    <name type="common">Myxosporean</name>
    <dbReference type="NCBI Taxonomy" id="69463"/>
    <lineage>
        <taxon>Eukaryota</taxon>
        <taxon>Metazoa</taxon>
        <taxon>Cnidaria</taxon>
        <taxon>Myxozoa</taxon>
        <taxon>Myxosporea</taxon>
        <taxon>Bivalvulida</taxon>
        <taxon>Platysporina</taxon>
        <taxon>Myxobolidae</taxon>
        <taxon>Henneguya</taxon>
    </lineage>
</organism>
<sequence>MEEDIKGGVDTFMYSERLHNFCRNFSKLGRIIFYRTEYIPSQHSSDINSLQHWIDYISYNLNTKINNMRSRHPSTSVIVVGWSVSASIAYKLYLFNPKNIQCLILINFPTQTNTNEIKKFTQSQINNTHCPILFVTGSESSISKTEDIERLRNSLQCPTGFIRAKHCDDVLNLPPKYKLMMNIPQDIVDMKITEKISNFIRHHYCGDRIESTNAELSQNEDSDSDDTIFSTILLENGR</sequence>
<dbReference type="PANTHER" id="PTHR13136">
    <property type="entry name" value="TESTIS DEVELOPMENT PROTEIN PRTD"/>
    <property type="match status" value="1"/>
</dbReference>
<dbReference type="GO" id="GO:0044545">
    <property type="term" value="C:NSL complex"/>
    <property type="evidence" value="ECO:0007669"/>
    <property type="project" value="TreeGrafter"/>
</dbReference>
<dbReference type="Gene3D" id="3.40.50.1820">
    <property type="entry name" value="alpha/beta hydrolase"/>
    <property type="match status" value="1"/>
</dbReference>
<dbReference type="InterPro" id="IPR026555">
    <property type="entry name" value="NSL3/Tex30"/>
</dbReference>
<reference evidence="1" key="1">
    <citation type="submission" date="2018-11" db="EMBL/GenBank/DDBJ databases">
        <title>Henneguya salminicola genome and transcriptome.</title>
        <authorList>
            <person name="Yahalomi D."/>
            <person name="Atkinson S.D."/>
            <person name="Neuhof M."/>
            <person name="Chang E.S."/>
            <person name="Philippe H."/>
            <person name="Cartwright P."/>
            <person name="Bartholomew J.L."/>
            <person name="Huchon D."/>
        </authorList>
    </citation>
    <scope>NUCLEOTIDE SEQUENCE</scope>
    <source>
        <strain evidence="1">Hz1</strain>
        <tissue evidence="1">Whole</tissue>
    </source>
</reference>
<protein>
    <submittedName>
        <fullName evidence="1">Protein sumv-2 (Trinotate prediction)</fullName>
    </submittedName>
</protein>
<evidence type="ECO:0000313" key="1">
    <source>
        <dbReference type="EMBL" id="NDJ92557.1"/>
    </source>
</evidence>
<accession>A0A6G3MEW9</accession>
<dbReference type="AlphaFoldDB" id="A0A6G3MEW9"/>
<dbReference type="PANTHER" id="PTHR13136:SF16">
    <property type="entry name" value="KAT8 REGULATORY NSL COMPLEX SUBUNIT 3"/>
    <property type="match status" value="1"/>
</dbReference>
<dbReference type="EMBL" id="GHBP01001010">
    <property type="protein sequence ID" value="NDJ92557.1"/>
    <property type="molecule type" value="Transcribed_RNA"/>
</dbReference>
<name>A0A6G3MEW9_HENSL</name>
<dbReference type="SUPFAM" id="SSF53474">
    <property type="entry name" value="alpha/beta-Hydrolases"/>
    <property type="match status" value="1"/>
</dbReference>
<dbReference type="GO" id="GO:0045944">
    <property type="term" value="P:positive regulation of transcription by RNA polymerase II"/>
    <property type="evidence" value="ECO:0007669"/>
    <property type="project" value="TreeGrafter"/>
</dbReference>